<sequence length="114" mass="12588">MLLLLLFFFFSIHTTLSGWYAFQHLYNGSLPKHVGSGNRVWSVLCCLAGWLARSHNRPLQPNPVASESTNQQTGDHTLPAPVVCARLSLIFLSAIKACLIDIFQCTFVGHCASL</sequence>
<feature type="signal peptide" evidence="1">
    <location>
        <begin position="1"/>
        <end position="17"/>
    </location>
</feature>
<dbReference type="Ensembl" id="ENSCSET00000020945.1">
    <property type="protein sequence ID" value="ENSCSEP00000020684.1"/>
    <property type="gene ID" value="ENSCSEG00000013199.1"/>
</dbReference>
<proteinExistence type="predicted"/>
<dbReference type="InParanoid" id="A0A3P8W245"/>
<reference evidence="2" key="2">
    <citation type="submission" date="2025-08" db="UniProtKB">
        <authorList>
            <consortium name="Ensembl"/>
        </authorList>
    </citation>
    <scope>IDENTIFICATION</scope>
</reference>
<name>A0A3P8W245_CYNSE</name>
<dbReference type="Proteomes" id="UP000265120">
    <property type="component" value="Chromosome 12"/>
</dbReference>
<keyword evidence="3" id="KW-1185">Reference proteome</keyword>
<evidence type="ECO:0000256" key="1">
    <source>
        <dbReference type="SAM" id="SignalP"/>
    </source>
</evidence>
<accession>A0A3P8W245</accession>
<keyword evidence="1" id="KW-0732">Signal</keyword>
<dbReference type="AlphaFoldDB" id="A0A3P8W245"/>
<feature type="chain" id="PRO_5018005542" description="Secreted protein" evidence="1">
    <location>
        <begin position="18"/>
        <end position="114"/>
    </location>
</feature>
<reference evidence="2" key="3">
    <citation type="submission" date="2025-09" db="UniProtKB">
        <authorList>
            <consortium name="Ensembl"/>
        </authorList>
    </citation>
    <scope>IDENTIFICATION</scope>
</reference>
<reference evidence="2 3" key="1">
    <citation type="journal article" date="2014" name="Nat. Genet.">
        <title>Whole-genome sequence of a flatfish provides insights into ZW sex chromosome evolution and adaptation to a benthic lifestyle.</title>
        <authorList>
            <person name="Chen S."/>
            <person name="Zhang G."/>
            <person name="Shao C."/>
            <person name="Huang Q."/>
            <person name="Liu G."/>
            <person name="Zhang P."/>
            <person name="Song W."/>
            <person name="An N."/>
            <person name="Chalopin D."/>
            <person name="Volff J.N."/>
            <person name="Hong Y."/>
            <person name="Li Q."/>
            <person name="Sha Z."/>
            <person name="Zhou H."/>
            <person name="Xie M."/>
            <person name="Yu Q."/>
            <person name="Liu Y."/>
            <person name="Xiang H."/>
            <person name="Wang N."/>
            <person name="Wu K."/>
            <person name="Yang C."/>
            <person name="Zhou Q."/>
            <person name="Liao X."/>
            <person name="Yang L."/>
            <person name="Hu Q."/>
            <person name="Zhang J."/>
            <person name="Meng L."/>
            <person name="Jin L."/>
            <person name="Tian Y."/>
            <person name="Lian J."/>
            <person name="Yang J."/>
            <person name="Miao G."/>
            <person name="Liu S."/>
            <person name="Liang Z."/>
            <person name="Yan F."/>
            <person name="Li Y."/>
            <person name="Sun B."/>
            <person name="Zhang H."/>
            <person name="Zhang J."/>
            <person name="Zhu Y."/>
            <person name="Du M."/>
            <person name="Zhao Y."/>
            <person name="Schartl M."/>
            <person name="Tang Q."/>
            <person name="Wang J."/>
        </authorList>
    </citation>
    <scope>NUCLEOTIDE SEQUENCE</scope>
</reference>
<evidence type="ECO:0000313" key="3">
    <source>
        <dbReference type="Proteomes" id="UP000265120"/>
    </source>
</evidence>
<protein>
    <recommendedName>
        <fullName evidence="4">Secreted protein</fullName>
    </recommendedName>
</protein>
<evidence type="ECO:0000313" key="2">
    <source>
        <dbReference type="Ensembl" id="ENSCSEP00000020684.1"/>
    </source>
</evidence>
<evidence type="ECO:0008006" key="4">
    <source>
        <dbReference type="Google" id="ProtNLM"/>
    </source>
</evidence>
<organism evidence="2 3">
    <name type="scientific">Cynoglossus semilaevis</name>
    <name type="common">Tongue sole</name>
    <dbReference type="NCBI Taxonomy" id="244447"/>
    <lineage>
        <taxon>Eukaryota</taxon>
        <taxon>Metazoa</taxon>
        <taxon>Chordata</taxon>
        <taxon>Craniata</taxon>
        <taxon>Vertebrata</taxon>
        <taxon>Euteleostomi</taxon>
        <taxon>Actinopterygii</taxon>
        <taxon>Neopterygii</taxon>
        <taxon>Teleostei</taxon>
        <taxon>Neoteleostei</taxon>
        <taxon>Acanthomorphata</taxon>
        <taxon>Carangaria</taxon>
        <taxon>Pleuronectiformes</taxon>
        <taxon>Pleuronectoidei</taxon>
        <taxon>Cynoglossidae</taxon>
        <taxon>Cynoglossinae</taxon>
        <taxon>Cynoglossus</taxon>
    </lineage>
</organism>